<dbReference type="AlphaFoldDB" id="C0BRC0"/>
<accession>C0BRC0</accession>
<reference evidence="2 3" key="2">
    <citation type="submission" date="2009-02" db="EMBL/GenBank/DDBJ databases">
        <authorList>
            <person name="Fulton L."/>
            <person name="Clifton S."/>
            <person name="Fulton B."/>
            <person name="Xu J."/>
            <person name="Minx P."/>
            <person name="Pepin K.H."/>
            <person name="Johnson M."/>
            <person name="Bhonagiri V."/>
            <person name="Nash W.E."/>
            <person name="Mardis E.R."/>
            <person name="Wilson R.K."/>
        </authorList>
    </citation>
    <scope>NUCLEOTIDE SEQUENCE [LARGE SCALE GENOMIC DNA]</scope>
    <source>
        <strain evidence="2 3">DSM 20438</strain>
    </source>
</reference>
<evidence type="ECO:0000313" key="2">
    <source>
        <dbReference type="EMBL" id="EEG71214.1"/>
    </source>
</evidence>
<feature type="region of interest" description="Disordered" evidence="1">
    <location>
        <begin position="29"/>
        <end position="49"/>
    </location>
</feature>
<comment type="caution">
    <text evidence="2">The sequence shown here is derived from an EMBL/GenBank/DDBJ whole genome shotgun (WGS) entry which is preliminary data.</text>
</comment>
<dbReference type="EMBL" id="ABXX02000002">
    <property type="protein sequence ID" value="EEG71214.1"/>
    <property type="molecule type" value="Genomic_DNA"/>
</dbReference>
<organism evidence="2 3">
    <name type="scientific">Bifidobacterium pseudocatenulatum DSM 20438 = JCM 1200 = LMG 10505</name>
    <dbReference type="NCBI Taxonomy" id="547043"/>
    <lineage>
        <taxon>Bacteria</taxon>
        <taxon>Bacillati</taxon>
        <taxon>Actinomycetota</taxon>
        <taxon>Actinomycetes</taxon>
        <taxon>Bifidobacteriales</taxon>
        <taxon>Bifidobacteriaceae</taxon>
        <taxon>Bifidobacterium</taxon>
    </lineage>
</organism>
<proteinExistence type="predicted"/>
<name>C0BRC0_BIFPS</name>
<sequence>MAHVRCPQPRSIALSDGICENRNFPQFSHYRNGRGVLTTPRRSQGDHHG</sequence>
<gene>
    <name evidence="2" type="ORF">BIFPSEUDO_03184</name>
</gene>
<dbReference type="Proteomes" id="UP000003875">
    <property type="component" value="Unassembled WGS sequence"/>
</dbReference>
<evidence type="ECO:0000256" key="1">
    <source>
        <dbReference type="SAM" id="MobiDB-lite"/>
    </source>
</evidence>
<evidence type="ECO:0000313" key="3">
    <source>
        <dbReference type="Proteomes" id="UP000003875"/>
    </source>
</evidence>
<reference evidence="2 3" key="1">
    <citation type="submission" date="2009-02" db="EMBL/GenBank/DDBJ databases">
        <title>Draft genome sequence of Bifidobacterium pseudocatenulatum (DSM 20438).</title>
        <authorList>
            <person name="Sudarsanam P."/>
            <person name="Ley R."/>
            <person name="Guruge J."/>
            <person name="Turnbaugh P.J."/>
            <person name="Mahowald M."/>
            <person name="Liep D."/>
            <person name="Gordon J."/>
        </authorList>
    </citation>
    <scope>NUCLEOTIDE SEQUENCE [LARGE SCALE GENOMIC DNA]</scope>
    <source>
        <strain evidence="2 3">DSM 20438</strain>
    </source>
</reference>
<protein>
    <submittedName>
        <fullName evidence="2">Uncharacterized protein</fullName>
    </submittedName>
</protein>